<dbReference type="SUPFAM" id="SSF57756">
    <property type="entry name" value="Retrovirus zinc finger-like domains"/>
    <property type="match status" value="1"/>
</dbReference>
<dbReference type="GO" id="GO:0003676">
    <property type="term" value="F:nucleic acid binding"/>
    <property type="evidence" value="ECO:0007669"/>
    <property type="project" value="InterPro"/>
</dbReference>
<dbReference type="Proteomes" id="UP001372338">
    <property type="component" value="Unassembled WGS sequence"/>
</dbReference>
<proteinExistence type="predicted"/>
<gene>
    <name evidence="4" type="ORF">RIF29_05581</name>
</gene>
<comment type="caution">
    <text evidence="4">The sequence shown here is derived from an EMBL/GenBank/DDBJ whole genome shotgun (WGS) entry which is preliminary data.</text>
</comment>
<organism evidence="4 5">
    <name type="scientific">Crotalaria pallida</name>
    <name type="common">Smooth rattlebox</name>
    <name type="synonym">Crotalaria striata</name>
    <dbReference type="NCBI Taxonomy" id="3830"/>
    <lineage>
        <taxon>Eukaryota</taxon>
        <taxon>Viridiplantae</taxon>
        <taxon>Streptophyta</taxon>
        <taxon>Embryophyta</taxon>
        <taxon>Tracheophyta</taxon>
        <taxon>Spermatophyta</taxon>
        <taxon>Magnoliopsida</taxon>
        <taxon>eudicotyledons</taxon>
        <taxon>Gunneridae</taxon>
        <taxon>Pentapetalae</taxon>
        <taxon>rosids</taxon>
        <taxon>fabids</taxon>
        <taxon>Fabales</taxon>
        <taxon>Fabaceae</taxon>
        <taxon>Papilionoideae</taxon>
        <taxon>50 kb inversion clade</taxon>
        <taxon>genistoids sensu lato</taxon>
        <taxon>core genistoids</taxon>
        <taxon>Crotalarieae</taxon>
        <taxon>Crotalaria</taxon>
    </lineage>
</organism>
<feature type="region of interest" description="Disordered" evidence="2">
    <location>
        <begin position="114"/>
        <end position="151"/>
    </location>
</feature>
<keyword evidence="1" id="KW-0479">Metal-binding</keyword>
<protein>
    <recommendedName>
        <fullName evidence="3">CCHC-type domain-containing protein</fullName>
    </recommendedName>
</protein>
<evidence type="ECO:0000313" key="4">
    <source>
        <dbReference type="EMBL" id="KAK7290848.1"/>
    </source>
</evidence>
<dbReference type="AlphaFoldDB" id="A0AAN9J3N5"/>
<evidence type="ECO:0000256" key="1">
    <source>
        <dbReference type="PROSITE-ProRule" id="PRU00047"/>
    </source>
</evidence>
<keyword evidence="1" id="KW-0862">Zinc</keyword>
<evidence type="ECO:0000256" key="2">
    <source>
        <dbReference type="SAM" id="MobiDB-lite"/>
    </source>
</evidence>
<dbReference type="InterPro" id="IPR036875">
    <property type="entry name" value="Znf_CCHC_sf"/>
</dbReference>
<dbReference type="InterPro" id="IPR001878">
    <property type="entry name" value="Znf_CCHC"/>
</dbReference>
<reference evidence="4 5" key="1">
    <citation type="submission" date="2024-01" db="EMBL/GenBank/DDBJ databases">
        <title>The genomes of 5 underutilized Papilionoideae crops provide insights into root nodulation and disease resistanc.</title>
        <authorList>
            <person name="Yuan L."/>
        </authorList>
    </citation>
    <scope>NUCLEOTIDE SEQUENCE [LARGE SCALE GENOMIC DNA]</scope>
    <source>
        <strain evidence="4">ZHUSHIDOU_FW_LH</strain>
        <tissue evidence="4">Leaf</tissue>
    </source>
</reference>
<keyword evidence="1" id="KW-0863">Zinc-finger</keyword>
<dbReference type="GO" id="GO:0008270">
    <property type="term" value="F:zinc ion binding"/>
    <property type="evidence" value="ECO:0007669"/>
    <property type="project" value="UniProtKB-KW"/>
</dbReference>
<evidence type="ECO:0000259" key="3">
    <source>
        <dbReference type="PROSITE" id="PS50158"/>
    </source>
</evidence>
<keyword evidence="5" id="KW-1185">Reference proteome</keyword>
<dbReference type="PROSITE" id="PS50158">
    <property type="entry name" value="ZF_CCHC"/>
    <property type="match status" value="1"/>
</dbReference>
<feature type="domain" description="CCHC-type" evidence="3">
    <location>
        <begin position="16"/>
        <end position="31"/>
    </location>
</feature>
<accession>A0AAN9J3N5</accession>
<evidence type="ECO:0000313" key="5">
    <source>
        <dbReference type="Proteomes" id="UP001372338"/>
    </source>
</evidence>
<sequence>MGKEYKVEYEGLHLICFHCGRFGHRKDHCPEGLLKINPADAHPEMAVPEGSMAVAHHTTTEDGKQDPAIKGDVGENVSRHVEVELTKEETNFGPWMIAKNPFRRKFVPRNVDKDSINQQSSYNRLNKGPIVKPKGSPTSSSPSPTPSRITAMASDKELMRKKEEEILRIMSWKQKEMWNAYVAGKSADEVLNQFVHTPSDELVAFANSVRPGQRRSDELQPDPPDPAKTVNCKIDGTPIFPSGPTTDFALVIDEAPCSTV</sequence>
<name>A0AAN9J3N5_CROPI</name>
<dbReference type="EMBL" id="JAYWIO010000001">
    <property type="protein sequence ID" value="KAK7290848.1"/>
    <property type="molecule type" value="Genomic_DNA"/>
</dbReference>